<proteinExistence type="predicted"/>
<organism evidence="1">
    <name type="scientific">marine metagenome</name>
    <dbReference type="NCBI Taxonomy" id="408172"/>
    <lineage>
        <taxon>unclassified sequences</taxon>
        <taxon>metagenomes</taxon>
        <taxon>ecological metagenomes</taxon>
    </lineage>
</organism>
<accession>A0A383EKR2</accession>
<name>A0A383EKR2_9ZZZZ</name>
<dbReference type="AlphaFoldDB" id="A0A383EKR2"/>
<reference evidence="1" key="1">
    <citation type="submission" date="2018-05" db="EMBL/GenBank/DDBJ databases">
        <authorList>
            <person name="Lanie J.A."/>
            <person name="Ng W.-L."/>
            <person name="Kazmierczak K.M."/>
            <person name="Andrzejewski T.M."/>
            <person name="Davidsen T.M."/>
            <person name="Wayne K.J."/>
            <person name="Tettelin H."/>
            <person name="Glass J.I."/>
            <person name="Rusch D."/>
            <person name="Podicherti R."/>
            <person name="Tsui H.-C.T."/>
            <person name="Winkler M.E."/>
        </authorList>
    </citation>
    <scope>NUCLEOTIDE SEQUENCE</scope>
</reference>
<sequence>MASPDEPVLGRPDAVPSTRLDTFPVETAGVPVTATLAQRVRGGTVVMVTTTGSPA</sequence>
<gene>
    <name evidence="1" type="ORF">METZ01_LOCUS510185</name>
</gene>
<protein>
    <submittedName>
        <fullName evidence="1">Uncharacterized protein</fullName>
    </submittedName>
</protein>
<evidence type="ECO:0000313" key="1">
    <source>
        <dbReference type="EMBL" id="SVE57331.1"/>
    </source>
</evidence>
<dbReference type="EMBL" id="UINC01226726">
    <property type="protein sequence ID" value="SVE57331.1"/>
    <property type="molecule type" value="Genomic_DNA"/>
</dbReference>